<name>A0A375Z258_MYCSH</name>
<evidence type="ECO:0000256" key="1">
    <source>
        <dbReference type="ARBA" id="ARBA00010652"/>
    </source>
</evidence>
<dbReference type="RefSeq" id="WP_113964222.1">
    <property type="nucleotide sequence ID" value="NZ_UEGW01000001.1"/>
</dbReference>
<dbReference type="AlphaFoldDB" id="A0A375Z258"/>
<dbReference type="InterPro" id="IPR022171">
    <property type="entry name" value="PPE_C"/>
</dbReference>
<proteinExistence type="inferred from homology"/>
<dbReference type="PANTHER" id="PTHR46766:SF1">
    <property type="entry name" value="GLUTAMINE-RICH PROTEIN 2"/>
    <property type="match status" value="1"/>
</dbReference>
<dbReference type="FunFam" id="1.20.1260.20:FF:000001">
    <property type="entry name" value="PPE family protein PPE41"/>
    <property type="match status" value="1"/>
</dbReference>
<dbReference type="Pfam" id="PF12484">
    <property type="entry name" value="PPE-SVP"/>
    <property type="match status" value="1"/>
</dbReference>
<sequence>MDFGAFPPEFNSARMYTGAGSGPLLAAAAAWDGLTSELGSAASAYASVISGLVDGSWLGPGSAAMAAAASPYVAWMARTAGQAEQAAGQARLAAAAYESAFAMTVPPPVIAANRAQLMALIATNFLGQNTPAIAATEAQYAEMWGQDAAAMYGYAAASAAATKVDQFSAPAQTTSLAGVSAQGAAVAQAQLSQGVSAVPGALQALSSPTAVTGTSSGIGAIASALGLQPGDLSNAVTNLASGFMTPYSLAGITQVGSDLAVLRGAALAPHDPFGLGALDGLLGGFPAAPGVGIGAFGQAGFGEAAAVSASLSRAPLVGALSVPQGWAAASPPASLPAATPLLSSWTAVPETGAAGTPGVPGMPIMSSGARSIGFVAPRYGFRPSVIAHPPAAG</sequence>
<dbReference type="InterPro" id="IPR038332">
    <property type="entry name" value="PPE_sf"/>
</dbReference>
<dbReference type="InterPro" id="IPR000030">
    <property type="entry name" value="PPE_dom"/>
</dbReference>
<evidence type="ECO:0000313" key="4">
    <source>
        <dbReference type="EMBL" id="SRX95241.1"/>
    </source>
</evidence>
<feature type="domain" description="PPE family C-terminal" evidence="3">
    <location>
        <begin position="308"/>
        <end position="389"/>
    </location>
</feature>
<dbReference type="GO" id="GO:0052572">
    <property type="term" value="P:response to host immune response"/>
    <property type="evidence" value="ECO:0007669"/>
    <property type="project" value="TreeGrafter"/>
</dbReference>
<accession>A0A375Z258</accession>
<dbReference type="Proteomes" id="UP000252015">
    <property type="component" value="Unassembled WGS sequence"/>
</dbReference>
<gene>
    <name evidence="4" type="ORF">MSP7336_03505</name>
</gene>
<dbReference type="SUPFAM" id="SSF140459">
    <property type="entry name" value="PE/PPE dimer-like"/>
    <property type="match status" value="1"/>
</dbReference>
<feature type="domain" description="PPE" evidence="2">
    <location>
        <begin position="2"/>
        <end position="164"/>
    </location>
</feature>
<dbReference type="Pfam" id="PF00823">
    <property type="entry name" value="PPE"/>
    <property type="match status" value="1"/>
</dbReference>
<dbReference type="EMBL" id="UEGW01000001">
    <property type="protein sequence ID" value="SRX95241.1"/>
    <property type="molecule type" value="Genomic_DNA"/>
</dbReference>
<organism evidence="4 5">
    <name type="scientific">Mycobacterium shimoidei</name>
    <dbReference type="NCBI Taxonomy" id="29313"/>
    <lineage>
        <taxon>Bacteria</taxon>
        <taxon>Bacillati</taxon>
        <taxon>Actinomycetota</taxon>
        <taxon>Actinomycetes</taxon>
        <taxon>Mycobacteriales</taxon>
        <taxon>Mycobacteriaceae</taxon>
        <taxon>Mycobacterium</taxon>
    </lineage>
</organism>
<evidence type="ECO:0000259" key="3">
    <source>
        <dbReference type="Pfam" id="PF12484"/>
    </source>
</evidence>
<evidence type="ECO:0000313" key="5">
    <source>
        <dbReference type="Proteomes" id="UP000252015"/>
    </source>
</evidence>
<dbReference type="STRING" id="29313.BHQ16_18940"/>
<keyword evidence="5" id="KW-1185">Reference proteome</keyword>
<dbReference type="Gene3D" id="1.20.1260.20">
    <property type="entry name" value="PPE superfamily"/>
    <property type="match status" value="1"/>
</dbReference>
<protein>
    <submittedName>
        <fullName evidence="4">PPE family protein PPE51 [Mycobacterium tuberculosis H37Rv]</fullName>
    </submittedName>
</protein>
<reference evidence="4 5" key="1">
    <citation type="submission" date="2018-05" db="EMBL/GenBank/DDBJ databases">
        <authorList>
            <consortium name="IHU Genomes"/>
        </authorList>
    </citation>
    <scope>NUCLEOTIDE SEQUENCE [LARGE SCALE GENOMIC DNA]</scope>
    <source>
        <strain evidence="4 5">P7336</strain>
    </source>
</reference>
<dbReference type="PANTHER" id="PTHR46766">
    <property type="entry name" value="GLUTAMINE-RICH PROTEIN 2"/>
    <property type="match status" value="1"/>
</dbReference>
<evidence type="ECO:0000259" key="2">
    <source>
        <dbReference type="Pfam" id="PF00823"/>
    </source>
</evidence>
<comment type="similarity">
    <text evidence="1">Belongs to the mycobacterial PPE family.</text>
</comment>